<comment type="caution">
    <text evidence="1">The sequence shown here is derived from an EMBL/GenBank/DDBJ whole genome shotgun (WGS) entry which is preliminary data.</text>
</comment>
<organism evidence="1 2">
    <name type="scientific">Candidatus Woesebacteria bacterium RIFOXYB1_FULL_40_26</name>
    <dbReference type="NCBI Taxonomy" id="1802539"/>
    <lineage>
        <taxon>Bacteria</taxon>
        <taxon>Candidatus Woeseibacteriota</taxon>
    </lineage>
</organism>
<accession>A0A1F8CWC3</accession>
<evidence type="ECO:0000313" key="1">
    <source>
        <dbReference type="EMBL" id="OGM80637.1"/>
    </source>
</evidence>
<proteinExistence type="predicted"/>
<evidence type="ECO:0000313" key="2">
    <source>
        <dbReference type="Proteomes" id="UP000178848"/>
    </source>
</evidence>
<gene>
    <name evidence="1" type="ORF">A2361_00865</name>
</gene>
<sequence>MSTVEQSITGVTHNYEVKTDLGFRRTFHTKDGNFHVIAKSDNGVIDFKLTTNEQIRSTCSIKGLPLLFERSDSMRRKDVMFFADFADAYLMGGGIAIMIDHRDDYVVPNDPRDDEGAHYALIDTTEFFQGEHRFKRNAHTVIPLPIFSRLLERGWVWDEKGSLAISDKVRWNITDVIDFLNSLFPGRVCIADAVFHRLDASIGNTGIVPPLGGYKRAHGLLWEDPLCQTGIYPSEAERLIQAYNAPDEIIVVKGGQIVLVNTRTETEEVITKGKLVGKLTPQGESTWTKGLKHPKAPAHGLYEILD</sequence>
<reference evidence="1 2" key="1">
    <citation type="journal article" date="2016" name="Nat. Commun.">
        <title>Thousands of microbial genomes shed light on interconnected biogeochemical processes in an aquifer system.</title>
        <authorList>
            <person name="Anantharaman K."/>
            <person name="Brown C.T."/>
            <person name="Hug L.A."/>
            <person name="Sharon I."/>
            <person name="Castelle C.J."/>
            <person name="Probst A.J."/>
            <person name="Thomas B.C."/>
            <person name="Singh A."/>
            <person name="Wilkins M.J."/>
            <person name="Karaoz U."/>
            <person name="Brodie E.L."/>
            <person name="Williams K.H."/>
            <person name="Hubbard S.S."/>
            <person name="Banfield J.F."/>
        </authorList>
    </citation>
    <scope>NUCLEOTIDE SEQUENCE [LARGE SCALE GENOMIC DNA]</scope>
</reference>
<protein>
    <submittedName>
        <fullName evidence="1">Uncharacterized protein</fullName>
    </submittedName>
</protein>
<dbReference type="EMBL" id="MGHZ01000026">
    <property type="protein sequence ID" value="OGM80637.1"/>
    <property type="molecule type" value="Genomic_DNA"/>
</dbReference>
<dbReference type="Proteomes" id="UP000178848">
    <property type="component" value="Unassembled WGS sequence"/>
</dbReference>
<dbReference type="AlphaFoldDB" id="A0A1F8CWC3"/>
<name>A0A1F8CWC3_9BACT</name>